<organism evidence="2 3">
    <name type="scientific">Streptomyces brevispora</name>
    <dbReference type="NCBI Taxonomy" id="887462"/>
    <lineage>
        <taxon>Bacteria</taxon>
        <taxon>Bacillati</taxon>
        <taxon>Actinomycetota</taxon>
        <taxon>Actinomycetes</taxon>
        <taxon>Kitasatosporales</taxon>
        <taxon>Streptomycetaceae</taxon>
        <taxon>Streptomyces</taxon>
    </lineage>
</organism>
<evidence type="ECO:0000256" key="1">
    <source>
        <dbReference type="SAM" id="MobiDB-lite"/>
    </source>
</evidence>
<feature type="region of interest" description="Disordered" evidence="1">
    <location>
        <begin position="88"/>
        <end position="107"/>
    </location>
</feature>
<accession>A0ABZ1GDU5</accession>
<reference evidence="2 3" key="1">
    <citation type="submission" date="2022-10" db="EMBL/GenBank/DDBJ databases">
        <title>The complete genomes of actinobacterial strains from the NBC collection.</title>
        <authorList>
            <person name="Joergensen T.S."/>
            <person name="Alvarez Arevalo M."/>
            <person name="Sterndorff E.B."/>
            <person name="Faurdal D."/>
            <person name="Vuksanovic O."/>
            <person name="Mourched A.-S."/>
            <person name="Charusanti P."/>
            <person name="Shaw S."/>
            <person name="Blin K."/>
            <person name="Weber T."/>
        </authorList>
    </citation>
    <scope>NUCLEOTIDE SEQUENCE [LARGE SCALE GENOMIC DNA]</scope>
    <source>
        <strain evidence="2 3">NBC 01769</strain>
    </source>
</reference>
<evidence type="ECO:0000313" key="3">
    <source>
        <dbReference type="Proteomes" id="UP001330827"/>
    </source>
</evidence>
<evidence type="ECO:0000313" key="2">
    <source>
        <dbReference type="EMBL" id="WSC18137.1"/>
    </source>
</evidence>
<name>A0ABZ1GDU5_9ACTN</name>
<gene>
    <name evidence="2" type="ORF">OIE64_02165</name>
</gene>
<sequence>MRPLYVHADGKHAVNVSFPRHTHVDMLRCKLPDVGWSRPRSSAMFNSASAPIADTFSPSVVEATVVAWADLTNRDLATIGSMVARRRSPSTCQVGPPKTMLSTSRSVAAVHTPGRCATPGAR</sequence>
<dbReference type="Proteomes" id="UP001330827">
    <property type="component" value="Chromosome"/>
</dbReference>
<dbReference type="EMBL" id="CP109114">
    <property type="protein sequence ID" value="WSC18137.1"/>
    <property type="molecule type" value="Genomic_DNA"/>
</dbReference>
<dbReference type="RefSeq" id="WP_326589712.1">
    <property type="nucleotide sequence ID" value="NZ_CP109114.1"/>
</dbReference>
<protein>
    <submittedName>
        <fullName evidence="2">Uncharacterized protein</fullName>
    </submittedName>
</protein>
<keyword evidence="3" id="KW-1185">Reference proteome</keyword>
<proteinExistence type="predicted"/>